<feature type="domain" description="Alpha-glycerophosphate oxidase C-terminal" evidence="8">
    <location>
        <begin position="396"/>
        <end position="502"/>
    </location>
</feature>
<protein>
    <recommendedName>
        <fullName evidence="6">Glycerol-3-phosphate dehydrogenase</fullName>
        <ecNumber evidence="6">1.1.5.3</ecNumber>
    </recommendedName>
</protein>
<dbReference type="GO" id="GO:0009331">
    <property type="term" value="C:glycerol-3-phosphate dehydrogenase (FAD) complex"/>
    <property type="evidence" value="ECO:0007669"/>
    <property type="project" value="UniProtKB-UniRule"/>
</dbReference>
<sequence>MSSIHEVSSPAGASAPYDLLVVGGGINGCGIARDAAGRGASVLLVEQDDLASHTSSASTKLIHGGLRYLEYYEFRLVREALMERERLLKIAPHIIWPMRFVLPHSKMLRPAWLLRTGLFLYDHLCPNMTLPRTKALNLRTAPAGKPLRSDYVRGFEYSDGWVQDSRLVVLNAMDAVRVGAKIETRTRLVKAVRGPQGWTATLENTRTGEQSTVQAKALVNAAGPWVAELLKDRLNVPSRNRVRLVKGSHIVVPRVFEGSQAYIFQNPDKRIVFAIPYEQDFTLIGTTDVPWEQDPGHVEISPDEITYLCESVNRYFTKTVRPEDVVWTYAGVRPLYDDNSGNASAVTRDYVLDVDATAAPILSVFGGKITTFRKLAEHAVEKLAPHLPVLRKPGWTDGTPLPGGEFAPKDFDAQLSRFRAHAPHLSERTSWRLMRNYGLRAYIIATSTPEGMGQMFGDTLSAREVDYLIDNEWARTAEDILWRRSRLGLFVSDADRAALQTYVEGRLQGDVTPLSNPGQVARQNVA</sequence>
<evidence type="ECO:0000256" key="1">
    <source>
        <dbReference type="ARBA" id="ARBA00001974"/>
    </source>
</evidence>
<dbReference type="InterPro" id="IPR000447">
    <property type="entry name" value="G3P_DH_FAD-dep"/>
</dbReference>
<evidence type="ECO:0000313" key="10">
    <source>
        <dbReference type="Proteomes" id="UP000031656"/>
    </source>
</evidence>
<dbReference type="Gene3D" id="6.10.250.1890">
    <property type="match status" value="1"/>
</dbReference>
<dbReference type="GO" id="GO:0004368">
    <property type="term" value="F:glycerol-3-phosphate dehydrogenase (quinone) activity"/>
    <property type="evidence" value="ECO:0007669"/>
    <property type="project" value="UniProtKB-EC"/>
</dbReference>
<dbReference type="Pfam" id="PF01266">
    <property type="entry name" value="DAO"/>
    <property type="match status" value="1"/>
</dbReference>
<dbReference type="SUPFAM" id="SSF51905">
    <property type="entry name" value="FAD/NAD(P)-binding domain"/>
    <property type="match status" value="1"/>
</dbReference>
<dbReference type="PANTHER" id="PTHR11985:SF15">
    <property type="entry name" value="GLYCEROL-3-PHOSPHATE DEHYDROGENASE, MITOCHONDRIAL"/>
    <property type="match status" value="1"/>
</dbReference>
<dbReference type="PANTHER" id="PTHR11985">
    <property type="entry name" value="GLYCEROL-3-PHOSPHATE DEHYDROGENASE"/>
    <property type="match status" value="1"/>
</dbReference>
<comment type="cofactor">
    <cofactor evidence="1 6">
        <name>FAD</name>
        <dbReference type="ChEBI" id="CHEBI:57692"/>
    </cofactor>
</comment>
<dbReference type="Gene3D" id="3.50.50.60">
    <property type="entry name" value="FAD/NAD(P)-binding domain"/>
    <property type="match status" value="1"/>
</dbReference>
<evidence type="ECO:0000256" key="4">
    <source>
        <dbReference type="ARBA" id="ARBA00022827"/>
    </source>
</evidence>
<accession>A0A067Z6U9</accession>
<evidence type="ECO:0000256" key="3">
    <source>
        <dbReference type="ARBA" id="ARBA00022630"/>
    </source>
</evidence>
<dbReference type="InterPro" id="IPR031656">
    <property type="entry name" value="DAO_C"/>
</dbReference>
<dbReference type="PRINTS" id="PR01001">
    <property type="entry name" value="FADG3PDH"/>
</dbReference>
<evidence type="ECO:0000256" key="2">
    <source>
        <dbReference type="ARBA" id="ARBA00007330"/>
    </source>
</evidence>
<name>A0A067Z6U9_GLUOY</name>
<dbReference type="Proteomes" id="UP000031656">
    <property type="component" value="Chromosome"/>
</dbReference>
<dbReference type="PROSITE" id="PS00977">
    <property type="entry name" value="FAD_G3PDH_1"/>
    <property type="match status" value="1"/>
</dbReference>
<evidence type="ECO:0000256" key="6">
    <source>
        <dbReference type="RuleBase" id="RU361217"/>
    </source>
</evidence>
<evidence type="ECO:0000259" key="8">
    <source>
        <dbReference type="Pfam" id="PF16901"/>
    </source>
</evidence>
<gene>
    <name evidence="9" type="primary">glpD1</name>
    <name evidence="9" type="ORF">GLS_c21980</name>
</gene>
<dbReference type="Pfam" id="PF16901">
    <property type="entry name" value="DAO_C"/>
    <property type="match status" value="1"/>
</dbReference>
<evidence type="ECO:0000256" key="5">
    <source>
        <dbReference type="ARBA" id="ARBA00023002"/>
    </source>
</evidence>
<dbReference type="NCBIfam" id="NF009906">
    <property type="entry name" value="PRK13369.1"/>
    <property type="match status" value="1"/>
</dbReference>
<proteinExistence type="inferred from homology"/>
<comment type="catalytic activity">
    <reaction evidence="6">
        <text>a quinone + sn-glycerol 3-phosphate = dihydroxyacetone phosphate + a quinol</text>
        <dbReference type="Rhea" id="RHEA:18977"/>
        <dbReference type="ChEBI" id="CHEBI:24646"/>
        <dbReference type="ChEBI" id="CHEBI:57597"/>
        <dbReference type="ChEBI" id="CHEBI:57642"/>
        <dbReference type="ChEBI" id="CHEBI:132124"/>
        <dbReference type="EC" id="1.1.5.3"/>
    </reaction>
</comment>
<organism evidence="9 10">
    <name type="scientific">Gluconobacter oxydans DSM 3504</name>
    <dbReference type="NCBI Taxonomy" id="1288313"/>
    <lineage>
        <taxon>Bacteria</taxon>
        <taxon>Pseudomonadati</taxon>
        <taxon>Pseudomonadota</taxon>
        <taxon>Alphaproteobacteria</taxon>
        <taxon>Acetobacterales</taxon>
        <taxon>Acetobacteraceae</taxon>
        <taxon>Gluconobacter</taxon>
    </lineage>
</organism>
<dbReference type="RefSeq" id="WP_041112268.1">
    <property type="nucleotide sequence ID" value="NZ_CP004373.1"/>
</dbReference>
<keyword evidence="5 6" id="KW-0560">Oxidoreductase</keyword>
<dbReference type="AlphaFoldDB" id="A0A067Z6U9"/>
<reference evidence="9 10" key="1">
    <citation type="journal article" date="2015" name="Appl. Microbiol. Biotechnol.">
        <title>The consequence of an additional NADH dehydrogenase paralog on the growth of Gluconobacter oxydans DSM3504.</title>
        <authorList>
            <person name="Kostner D."/>
            <person name="Luchterhand B."/>
            <person name="Junker A."/>
            <person name="Volland S."/>
            <person name="Daniel R."/>
            <person name="Buchs J."/>
            <person name="Liebl W."/>
            <person name="Ehrenreich A."/>
        </authorList>
    </citation>
    <scope>NUCLEOTIDE SEQUENCE [LARGE SCALE GENOMIC DNA]</scope>
    <source>
        <strain evidence="9">DSM 3504</strain>
    </source>
</reference>
<feature type="domain" description="FAD dependent oxidoreductase" evidence="7">
    <location>
        <begin position="18"/>
        <end position="369"/>
    </location>
</feature>
<dbReference type="GeneID" id="56906424"/>
<comment type="similarity">
    <text evidence="2 6">Belongs to the FAD-dependent glycerol-3-phosphate dehydrogenase family.</text>
</comment>
<dbReference type="InterPro" id="IPR036188">
    <property type="entry name" value="FAD/NAD-bd_sf"/>
</dbReference>
<evidence type="ECO:0000313" key="9">
    <source>
        <dbReference type="EMBL" id="AHK72069.1"/>
    </source>
</evidence>
<keyword evidence="3 6" id="KW-0285">Flavoprotein</keyword>
<dbReference type="Gene3D" id="1.10.8.870">
    <property type="entry name" value="Alpha-glycerophosphate oxidase, cap domain"/>
    <property type="match status" value="1"/>
</dbReference>
<dbReference type="InterPro" id="IPR038299">
    <property type="entry name" value="DAO_C_sf"/>
</dbReference>
<dbReference type="InterPro" id="IPR006076">
    <property type="entry name" value="FAD-dep_OxRdtase"/>
</dbReference>
<keyword evidence="4" id="KW-0274">FAD</keyword>
<dbReference type="EMBL" id="CP004373">
    <property type="protein sequence ID" value="AHK72069.1"/>
    <property type="molecule type" value="Genomic_DNA"/>
</dbReference>
<dbReference type="SUPFAM" id="SSF54373">
    <property type="entry name" value="FAD-linked reductases, C-terminal domain"/>
    <property type="match status" value="1"/>
</dbReference>
<dbReference type="NCBIfam" id="NF008899">
    <property type="entry name" value="PRK12266.1"/>
    <property type="match status" value="1"/>
</dbReference>
<dbReference type="EC" id="1.1.5.3" evidence="6"/>
<dbReference type="GO" id="GO:0046168">
    <property type="term" value="P:glycerol-3-phosphate catabolic process"/>
    <property type="evidence" value="ECO:0007669"/>
    <property type="project" value="TreeGrafter"/>
</dbReference>
<dbReference type="HOGENOM" id="CLU_015740_5_0_5"/>
<evidence type="ECO:0000259" key="7">
    <source>
        <dbReference type="Pfam" id="PF01266"/>
    </source>
</evidence>
<dbReference type="KEGG" id="goy:GLS_c21980"/>
<dbReference type="Gene3D" id="3.30.9.10">
    <property type="entry name" value="D-Amino Acid Oxidase, subunit A, domain 2"/>
    <property type="match status" value="1"/>
</dbReference>